<evidence type="ECO:0000313" key="2">
    <source>
        <dbReference type="EMBL" id="SDG56394.1"/>
    </source>
</evidence>
<proteinExistence type="predicted"/>
<dbReference type="Pfam" id="PF02627">
    <property type="entry name" value="CMD"/>
    <property type="match status" value="1"/>
</dbReference>
<dbReference type="InterPro" id="IPR003779">
    <property type="entry name" value="CMD-like"/>
</dbReference>
<dbReference type="GO" id="GO:0051920">
    <property type="term" value="F:peroxiredoxin activity"/>
    <property type="evidence" value="ECO:0007669"/>
    <property type="project" value="InterPro"/>
</dbReference>
<organism evidence="2 3">
    <name type="scientific">Pseudomonas abietaniphila</name>
    <dbReference type="NCBI Taxonomy" id="89065"/>
    <lineage>
        <taxon>Bacteria</taxon>
        <taxon>Pseudomonadati</taxon>
        <taxon>Pseudomonadota</taxon>
        <taxon>Gammaproteobacteria</taxon>
        <taxon>Pseudomonadales</taxon>
        <taxon>Pseudomonadaceae</taxon>
        <taxon>Pseudomonas</taxon>
    </lineage>
</organism>
<dbReference type="Proteomes" id="UP000182894">
    <property type="component" value="Unassembled WGS sequence"/>
</dbReference>
<accession>A0A1G7V9K0</accession>
<keyword evidence="2" id="KW-0560">Oxidoreductase</keyword>
<dbReference type="STRING" id="89065.SAMN05216605_102431"/>
<reference evidence="3" key="1">
    <citation type="submission" date="2016-10" db="EMBL/GenBank/DDBJ databases">
        <authorList>
            <person name="Varghese N."/>
            <person name="Submissions S."/>
        </authorList>
    </citation>
    <scope>NUCLEOTIDE SEQUENCE [LARGE SCALE GENOMIC DNA]</scope>
    <source>
        <strain evidence="3">ATCC 700689</strain>
    </source>
</reference>
<keyword evidence="3" id="KW-1185">Reference proteome</keyword>
<evidence type="ECO:0000259" key="1">
    <source>
        <dbReference type="Pfam" id="PF02627"/>
    </source>
</evidence>
<dbReference type="AlphaFoldDB" id="A0A1G7V9K0"/>
<gene>
    <name evidence="2" type="ORF">SAMN05216605_102431</name>
</gene>
<protein>
    <submittedName>
        <fullName evidence="2">Alkylhydroperoxidase family enzyme, contains CxxC motif</fullName>
    </submittedName>
</protein>
<keyword evidence="2" id="KW-0575">Peroxidase</keyword>
<name>A0A1G7V9K0_9PSED</name>
<feature type="domain" description="Carboxymuconolactone decarboxylase-like" evidence="1">
    <location>
        <begin position="54"/>
        <end position="130"/>
    </location>
</feature>
<dbReference type="PANTHER" id="PTHR34846">
    <property type="entry name" value="4-CARBOXYMUCONOLACTONE DECARBOXYLASE FAMILY PROTEIN (AFU_ORTHOLOGUE AFUA_6G11590)"/>
    <property type="match status" value="1"/>
</dbReference>
<dbReference type="Gene3D" id="1.20.1290.10">
    <property type="entry name" value="AhpD-like"/>
    <property type="match status" value="1"/>
</dbReference>
<dbReference type="InterPro" id="IPR029032">
    <property type="entry name" value="AhpD-like"/>
</dbReference>
<dbReference type="EMBL" id="FNCO01000002">
    <property type="protein sequence ID" value="SDG56394.1"/>
    <property type="molecule type" value="Genomic_DNA"/>
</dbReference>
<sequence length="179" mass="20032">MSGQRVVDQSDGSARLPLVALDLLPDELCAAIERGLASRMLSTSRPVQVWAHRPKVALAWLALMESLHEDSLLNERLRELVRLKIASLTQCQACQLARKSEQVDERDIACIATDSDHFTPAERAALSFADLFASDYQSIKDLHFQRLGCYFDTAQIVELNLYCALMLAGGRMTYVQQAY</sequence>
<dbReference type="PANTHER" id="PTHR34846:SF10">
    <property type="entry name" value="CYTOPLASMIC PROTEIN"/>
    <property type="match status" value="1"/>
</dbReference>
<dbReference type="SUPFAM" id="SSF69118">
    <property type="entry name" value="AhpD-like"/>
    <property type="match status" value="1"/>
</dbReference>
<evidence type="ECO:0000313" key="3">
    <source>
        <dbReference type="Proteomes" id="UP000182894"/>
    </source>
</evidence>